<evidence type="ECO:0000256" key="1">
    <source>
        <dbReference type="ARBA" id="ARBA00007847"/>
    </source>
</evidence>
<reference evidence="3" key="1">
    <citation type="submission" date="2019-03" db="EMBL/GenBank/DDBJ databases">
        <title>Single cell metagenomics reveals metabolic interactions within the superorganism composed of flagellate Streblomastix strix and complex community of Bacteroidetes bacteria on its surface.</title>
        <authorList>
            <person name="Treitli S.C."/>
            <person name="Kolisko M."/>
            <person name="Husnik F."/>
            <person name="Keeling P."/>
            <person name="Hampl V."/>
        </authorList>
    </citation>
    <scope>NUCLEOTIDE SEQUENCE</scope>
    <source>
        <strain evidence="3">STM</strain>
    </source>
</reference>
<dbReference type="GO" id="GO:0047689">
    <property type="term" value="F:aspartate racemase activity"/>
    <property type="evidence" value="ECO:0007669"/>
    <property type="project" value="UniProtKB-EC"/>
</dbReference>
<dbReference type="InterPro" id="IPR004380">
    <property type="entry name" value="Asp_race"/>
</dbReference>
<keyword evidence="2 3" id="KW-0413">Isomerase</keyword>
<dbReference type="PANTHER" id="PTHR21198">
    <property type="entry name" value="GLUTAMATE RACEMASE"/>
    <property type="match status" value="1"/>
</dbReference>
<gene>
    <name evidence="3" type="ORF">EZS27_029753</name>
</gene>
<dbReference type="InterPro" id="IPR001920">
    <property type="entry name" value="Asp/Glu_race"/>
</dbReference>
<sequence length="233" mass="26491">MIGVIGGGGVAATNKLCELLEIRLTKNGSYRDAHHPEMLIYQATKVPSRSLYLERRGDSFIDDYIVVGKKLKAIVATILCMCCNTAHYAIIQIEQHVDLPFINIIEEVLFAVKDTRATNIGLIASDGCLKGKVYEKYFESILPTAHIIYPNKYFQQEVTIGICGIKNTFRFLEKDHPNRPQNIFLNVYKHLIDNGAEIVVIGCTDIRVDFHHENTIDSLEILVNKIYQMYLER</sequence>
<dbReference type="EMBL" id="SNRY01003577">
    <property type="protein sequence ID" value="KAA6320477.1"/>
    <property type="molecule type" value="Genomic_DNA"/>
</dbReference>
<name>A0A5J4QFB9_9ZZZZ</name>
<dbReference type="PANTHER" id="PTHR21198:SF7">
    <property type="entry name" value="ASPARTATE-GLUTAMATE RACEMASE FAMILY"/>
    <property type="match status" value="1"/>
</dbReference>
<dbReference type="Gene3D" id="3.40.50.1860">
    <property type="match status" value="2"/>
</dbReference>
<dbReference type="NCBIfam" id="TIGR00035">
    <property type="entry name" value="asp_race"/>
    <property type="match status" value="1"/>
</dbReference>
<comment type="similarity">
    <text evidence="1">Belongs to the aspartate/glutamate racemases family.</text>
</comment>
<dbReference type="AlphaFoldDB" id="A0A5J4QFB9"/>
<accession>A0A5J4QFB9</accession>
<dbReference type="Pfam" id="PF01177">
    <property type="entry name" value="Asp_Glu_race"/>
    <property type="match status" value="1"/>
</dbReference>
<evidence type="ECO:0000313" key="3">
    <source>
        <dbReference type="EMBL" id="KAA6320477.1"/>
    </source>
</evidence>
<protein>
    <submittedName>
        <fullName evidence="3">Aspartate racemase</fullName>
        <ecNumber evidence="3">5.1.1.13</ecNumber>
    </submittedName>
</protein>
<dbReference type="EC" id="5.1.1.13" evidence="3"/>
<comment type="caution">
    <text evidence="3">The sequence shown here is derived from an EMBL/GenBank/DDBJ whole genome shotgun (WGS) entry which is preliminary data.</text>
</comment>
<dbReference type="InterPro" id="IPR015942">
    <property type="entry name" value="Asp/Glu/hydantoin_racemase"/>
</dbReference>
<dbReference type="SUPFAM" id="SSF53681">
    <property type="entry name" value="Aspartate/glutamate racemase"/>
    <property type="match status" value="2"/>
</dbReference>
<proteinExistence type="inferred from homology"/>
<evidence type="ECO:0000256" key="2">
    <source>
        <dbReference type="ARBA" id="ARBA00023235"/>
    </source>
</evidence>
<organism evidence="3">
    <name type="scientific">termite gut metagenome</name>
    <dbReference type="NCBI Taxonomy" id="433724"/>
    <lineage>
        <taxon>unclassified sequences</taxon>
        <taxon>metagenomes</taxon>
        <taxon>organismal metagenomes</taxon>
    </lineage>
</organism>